<evidence type="ECO:0000256" key="1">
    <source>
        <dbReference type="ARBA" id="ARBA00022630"/>
    </source>
</evidence>
<reference evidence="7 8" key="1">
    <citation type="submission" date="2021-01" db="EMBL/GenBank/DDBJ databases">
        <title>Prevotella A2931 sp. nov.</title>
        <authorList>
            <person name="Buhl M."/>
            <person name="Oberhettinger P."/>
        </authorList>
    </citation>
    <scope>NUCLEOTIDE SEQUENCE [LARGE SCALE GENOMIC DNA]</scope>
    <source>
        <strain evidence="7 8">A2931</strain>
    </source>
</reference>
<keyword evidence="3" id="KW-0274">FAD</keyword>
<evidence type="ECO:0000313" key="7">
    <source>
        <dbReference type="EMBL" id="MBO1363096.1"/>
    </source>
</evidence>
<dbReference type="SUPFAM" id="SSF51905">
    <property type="entry name" value="FAD/NAD(P)-binding domain"/>
    <property type="match status" value="1"/>
</dbReference>
<dbReference type="InterPro" id="IPR002937">
    <property type="entry name" value="Amino_oxidase"/>
</dbReference>
<evidence type="ECO:0000256" key="2">
    <source>
        <dbReference type="ARBA" id="ARBA00022729"/>
    </source>
</evidence>
<dbReference type="PANTHER" id="PTHR46091:SF3">
    <property type="entry name" value="AMINE OXIDASE DOMAIN-CONTAINING PROTEIN"/>
    <property type="match status" value="1"/>
</dbReference>
<keyword evidence="2" id="KW-0732">Signal</keyword>
<gene>
    <name evidence="7" type="ORF">JHU38_04765</name>
</gene>
<keyword evidence="4" id="KW-0521">NADP</keyword>
<keyword evidence="5" id="KW-0520">NAD</keyword>
<dbReference type="RefSeq" id="WP_107581912.1">
    <property type="nucleotide sequence ID" value="NZ_JAERMS010000009.1"/>
</dbReference>
<dbReference type="PANTHER" id="PTHR46091">
    <property type="entry name" value="BLR7054 PROTEIN"/>
    <property type="match status" value="1"/>
</dbReference>
<comment type="caution">
    <text evidence="7">The sequence shown here is derived from an EMBL/GenBank/DDBJ whole genome shotgun (WGS) entry which is preliminary data.</text>
</comment>
<feature type="domain" description="Amine oxidase" evidence="6">
    <location>
        <begin position="13"/>
        <end position="432"/>
    </location>
</feature>
<keyword evidence="1" id="KW-0285">Flavoprotein</keyword>
<protein>
    <submittedName>
        <fullName evidence="7">NAD(P)/FAD-dependent oxidoreductase</fullName>
    </submittedName>
</protein>
<keyword evidence="8" id="KW-1185">Reference proteome</keyword>
<dbReference type="PROSITE" id="PS51257">
    <property type="entry name" value="PROKAR_LIPOPROTEIN"/>
    <property type="match status" value="1"/>
</dbReference>
<evidence type="ECO:0000256" key="3">
    <source>
        <dbReference type="ARBA" id="ARBA00022827"/>
    </source>
</evidence>
<dbReference type="InterPro" id="IPR052206">
    <property type="entry name" value="Retinol_saturase"/>
</dbReference>
<dbReference type="Proteomes" id="UP000664265">
    <property type="component" value="Unassembled WGS sequence"/>
</dbReference>
<dbReference type="InterPro" id="IPR036188">
    <property type="entry name" value="FAD/NAD-bd_sf"/>
</dbReference>
<dbReference type="Pfam" id="PF01593">
    <property type="entry name" value="Amino_oxidase"/>
    <property type="match status" value="1"/>
</dbReference>
<evidence type="ECO:0000256" key="5">
    <source>
        <dbReference type="ARBA" id="ARBA00023027"/>
    </source>
</evidence>
<sequence>MSQKKCVIIGSGLGGLSCGVILAKNGYEVTVLEKHYQIGGCLQCFSRKGVKFESGMHFIGSASPGQTLDRMLRYLEVSDAIELSPLDPWGYNVILLNGKTYRMANGRDNFIRQLLPSFPHAQADLGRYYDLIRQVAGASRLHSLRHTETMEAIQPEYLTRSINDVMEQTVADPLLRDVLMGALPLYAAEKDKTPFATHAFVTDFYNQSAYRVVGGSDLIARAMQAAIERYGGKVITKQEVTHIECDDQRAVAVLTSDGNRYEADVLISDLHPARTLELTDSPLLRPAYRRRLRALPNTVGGFSVYLKFKPRTVPYMNYNLYGYRSPTPWGCESYTTETWPKGYLYLHTCQEQQQQYAQSGIILSYMQYADVARWERTFTGRRGEDYEAFKRQHAEKLIAAVEHDIPGFADGIEQYFTSTPLTYRDYTGTEAGGMYGIAHDITLGPAARVHHLTRIPNLLLTGQNINSHGILGVLVGTIVTCSELLGSEEIFRQITETY</sequence>
<name>A0ABS3M4Q2_9BACT</name>
<evidence type="ECO:0000313" key="8">
    <source>
        <dbReference type="Proteomes" id="UP000664265"/>
    </source>
</evidence>
<evidence type="ECO:0000256" key="4">
    <source>
        <dbReference type="ARBA" id="ARBA00022857"/>
    </source>
</evidence>
<evidence type="ECO:0000259" key="6">
    <source>
        <dbReference type="Pfam" id="PF01593"/>
    </source>
</evidence>
<organism evidence="7 8">
    <name type="scientific">Prevotella illustrans</name>
    <dbReference type="NCBI Taxonomy" id="2800387"/>
    <lineage>
        <taxon>Bacteria</taxon>
        <taxon>Pseudomonadati</taxon>
        <taxon>Bacteroidota</taxon>
        <taxon>Bacteroidia</taxon>
        <taxon>Bacteroidales</taxon>
        <taxon>Prevotellaceae</taxon>
        <taxon>Prevotella</taxon>
    </lineage>
</organism>
<dbReference type="EMBL" id="JAERMS010000009">
    <property type="protein sequence ID" value="MBO1363096.1"/>
    <property type="molecule type" value="Genomic_DNA"/>
</dbReference>
<accession>A0ABS3M4Q2</accession>
<dbReference type="Gene3D" id="3.50.50.60">
    <property type="entry name" value="FAD/NAD(P)-binding domain"/>
    <property type="match status" value="2"/>
</dbReference>
<proteinExistence type="predicted"/>